<dbReference type="Proteomes" id="UP000011885">
    <property type="component" value="Unassembled WGS sequence"/>
</dbReference>
<dbReference type="PATRIC" id="fig|1263870.3.peg.1141"/>
<reference evidence="1 2" key="1">
    <citation type="journal article" date="2013" name="Mar. Genomics">
        <title>Expression of sulfatases in Rhodopirellula baltica and the diversity of sulfatases in the genus Rhodopirellula.</title>
        <authorList>
            <person name="Wegner C.E."/>
            <person name="Richter-Heitmann T."/>
            <person name="Klindworth A."/>
            <person name="Klockow C."/>
            <person name="Richter M."/>
            <person name="Achstetter T."/>
            <person name="Glockner F.O."/>
            <person name="Harder J."/>
        </authorList>
    </citation>
    <scope>NUCLEOTIDE SEQUENCE [LARGE SCALE GENOMIC DNA]</scope>
    <source>
        <strain evidence="1 2">SM41</strain>
    </source>
</reference>
<dbReference type="EMBL" id="ANOH01000088">
    <property type="protein sequence ID" value="EMI57507.1"/>
    <property type="molecule type" value="Genomic_DNA"/>
</dbReference>
<name>M5U7R1_9BACT</name>
<dbReference type="AlphaFoldDB" id="M5U7R1"/>
<evidence type="ECO:0000313" key="1">
    <source>
        <dbReference type="EMBL" id="EMI57507.1"/>
    </source>
</evidence>
<protein>
    <submittedName>
        <fullName evidence="1">Uncharacterized protein</fullName>
    </submittedName>
</protein>
<accession>M5U7R1</accession>
<proteinExistence type="predicted"/>
<gene>
    <name evidence="1" type="ORF">RSSM_01051</name>
</gene>
<keyword evidence="2" id="KW-1185">Reference proteome</keyword>
<organism evidence="1 2">
    <name type="scientific">Rhodopirellula sallentina SM41</name>
    <dbReference type="NCBI Taxonomy" id="1263870"/>
    <lineage>
        <taxon>Bacteria</taxon>
        <taxon>Pseudomonadati</taxon>
        <taxon>Planctomycetota</taxon>
        <taxon>Planctomycetia</taxon>
        <taxon>Pirellulales</taxon>
        <taxon>Pirellulaceae</taxon>
        <taxon>Rhodopirellula</taxon>
    </lineage>
</organism>
<sequence length="41" mass="4298">MEENSIGIQRLGCDDDECLVHHHATPSAEACATVLGFAQGA</sequence>
<evidence type="ECO:0000313" key="2">
    <source>
        <dbReference type="Proteomes" id="UP000011885"/>
    </source>
</evidence>
<comment type="caution">
    <text evidence="1">The sequence shown here is derived from an EMBL/GenBank/DDBJ whole genome shotgun (WGS) entry which is preliminary data.</text>
</comment>